<reference evidence="9" key="1">
    <citation type="submission" date="2025-08" db="UniProtKB">
        <authorList>
            <consortium name="RefSeq"/>
        </authorList>
    </citation>
    <scope>IDENTIFICATION</scope>
    <source>
        <strain evidence="9">Wakin</strain>
        <tissue evidence="9">Muscle</tissue>
    </source>
</reference>
<dbReference type="Proteomes" id="UP000515129">
    <property type="component" value="Chromosome 19"/>
</dbReference>
<dbReference type="GeneID" id="113120278"/>
<feature type="compositionally biased region" description="Polar residues" evidence="5">
    <location>
        <begin position="1"/>
        <end position="10"/>
    </location>
</feature>
<evidence type="ECO:0000256" key="6">
    <source>
        <dbReference type="SAM" id="Phobius"/>
    </source>
</evidence>
<protein>
    <submittedName>
        <fullName evidence="9">HRAS-like suppressor 3</fullName>
    </submittedName>
</protein>
<dbReference type="InterPro" id="IPR007053">
    <property type="entry name" value="LRAT_dom"/>
</dbReference>
<evidence type="ECO:0000256" key="1">
    <source>
        <dbReference type="ARBA" id="ARBA00007824"/>
    </source>
</evidence>
<name>A0A6P6RLJ8_CARAU</name>
<evidence type="ECO:0000259" key="7">
    <source>
        <dbReference type="PROSITE" id="PS51934"/>
    </source>
</evidence>
<proteinExistence type="inferred from homology"/>
<dbReference type="KEGG" id="caua:113120278"/>
<gene>
    <name evidence="9" type="primary">LOC113120278</name>
</gene>
<evidence type="ECO:0000256" key="5">
    <source>
        <dbReference type="SAM" id="MobiDB-lite"/>
    </source>
</evidence>
<keyword evidence="6" id="KW-1133">Transmembrane helix</keyword>
<dbReference type="GO" id="GO:0016410">
    <property type="term" value="F:N-acyltransferase activity"/>
    <property type="evidence" value="ECO:0007669"/>
    <property type="project" value="TreeGrafter"/>
</dbReference>
<keyword evidence="8" id="KW-1185">Reference proteome</keyword>
<keyword evidence="6" id="KW-0472">Membrane</keyword>
<evidence type="ECO:0000313" key="8">
    <source>
        <dbReference type="Proteomes" id="UP000515129"/>
    </source>
</evidence>
<feature type="compositionally biased region" description="Basic and acidic residues" evidence="5">
    <location>
        <begin position="11"/>
        <end position="24"/>
    </location>
</feature>
<dbReference type="PROSITE" id="PS51934">
    <property type="entry name" value="LRAT"/>
    <property type="match status" value="1"/>
</dbReference>
<evidence type="ECO:0000256" key="4">
    <source>
        <dbReference type="ARBA" id="ARBA00023098"/>
    </source>
</evidence>
<feature type="transmembrane region" description="Helical" evidence="6">
    <location>
        <begin position="193"/>
        <end position="211"/>
    </location>
</feature>
<dbReference type="PANTHER" id="PTHR13943">
    <property type="entry name" value="HRAS-LIKE SUPPRESSOR - RELATED"/>
    <property type="match status" value="1"/>
</dbReference>
<sequence>MIDKNSNMLRTHSENTFKESEQIKESMSINSGISEMTEKPKPADLIKIHRGLYQHWALYTGDGNVIHLAPTSEHADAGVSSVKSVVHSEATVKKEKLQDVVGNNKYHTHNVLDKQCPPLYTPDILQKAENLVGKVLPYNLETHNCEHFVTGLRYGTPKSQQVRNGFAVVAVIGLILVGFFFCVKLESKVSNCFGFVCFFFAIFICIFHILTMPN</sequence>
<evidence type="ECO:0000256" key="2">
    <source>
        <dbReference type="ARBA" id="ARBA00022679"/>
    </source>
</evidence>
<dbReference type="RefSeq" id="XP_026145978.1">
    <property type="nucleotide sequence ID" value="XM_026290193.1"/>
</dbReference>
<dbReference type="OrthoDB" id="421951at2759"/>
<dbReference type="GO" id="GO:0004623">
    <property type="term" value="F:phospholipase A2 activity"/>
    <property type="evidence" value="ECO:0007669"/>
    <property type="project" value="TreeGrafter"/>
</dbReference>
<keyword evidence="6" id="KW-0812">Transmembrane</keyword>
<organism evidence="8 9">
    <name type="scientific">Carassius auratus</name>
    <name type="common">Goldfish</name>
    <dbReference type="NCBI Taxonomy" id="7957"/>
    <lineage>
        <taxon>Eukaryota</taxon>
        <taxon>Metazoa</taxon>
        <taxon>Chordata</taxon>
        <taxon>Craniata</taxon>
        <taxon>Vertebrata</taxon>
        <taxon>Euteleostomi</taxon>
        <taxon>Actinopterygii</taxon>
        <taxon>Neopterygii</taxon>
        <taxon>Teleostei</taxon>
        <taxon>Ostariophysi</taxon>
        <taxon>Cypriniformes</taxon>
        <taxon>Cyprinidae</taxon>
        <taxon>Cyprininae</taxon>
        <taxon>Carassius</taxon>
    </lineage>
</organism>
<dbReference type="InterPro" id="IPR051496">
    <property type="entry name" value="H-rev107_PLA/AT"/>
</dbReference>
<dbReference type="GO" id="GO:0008970">
    <property type="term" value="F:phospholipase A1 activity"/>
    <property type="evidence" value="ECO:0007669"/>
    <property type="project" value="TreeGrafter"/>
</dbReference>
<comment type="similarity">
    <text evidence="1">Belongs to the H-rev107 family.</text>
</comment>
<dbReference type="Pfam" id="PF04970">
    <property type="entry name" value="LRAT"/>
    <property type="match status" value="1"/>
</dbReference>
<dbReference type="GO" id="GO:0005737">
    <property type="term" value="C:cytoplasm"/>
    <property type="evidence" value="ECO:0007669"/>
    <property type="project" value="TreeGrafter"/>
</dbReference>
<dbReference type="GO" id="GO:0070292">
    <property type="term" value="P:N-acylphosphatidylethanolamine metabolic process"/>
    <property type="evidence" value="ECO:0007669"/>
    <property type="project" value="TreeGrafter"/>
</dbReference>
<keyword evidence="3" id="KW-0378">Hydrolase</keyword>
<dbReference type="Gene3D" id="3.90.1720.10">
    <property type="entry name" value="endopeptidase domain like (from Nostoc punctiforme)"/>
    <property type="match status" value="1"/>
</dbReference>
<dbReference type="PANTHER" id="PTHR13943:SF31">
    <property type="entry name" value="PHOSPHOLIPASE A AND ACYLTRANSFERASE 3"/>
    <property type="match status" value="1"/>
</dbReference>
<evidence type="ECO:0000256" key="3">
    <source>
        <dbReference type="ARBA" id="ARBA00022801"/>
    </source>
</evidence>
<feature type="region of interest" description="Disordered" evidence="5">
    <location>
        <begin position="1"/>
        <end position="24"/>
    </location>
</feature>
<feature type="transmembrane region" description="Helical" evidence="6">
    <location>
        <begin position="162"/>
        <end position="181"/>
    </location>
</feature>
<keyword evidence="2" id="KW-0808">Transferase</keyword>
<accession>A0A6P6RLJ8</accession>
<evidence type="ECO:0000313" key="9">
    <source>
        <dbReference type="RefSeq" id="XP_026145978.1"/>
    </source>
</evidence>
<dbReference type="AlphaFoldDB" id="A0A6P6RLJ8"/>
<keyword evidence="4" id="KW-0443">Lipid metabolism</keyword>
<feature type="domain" description="LRAT" evidence="7">
    <location>
        <begin position="45"/>
        <end position="161"/>
    </location>
</feature>